<dbReference type="Gene3D" id="3.30.70.260">
    <property type="match status" value="1"/>
</dbReference>
<comment type="pathway">
    <text evidence="1 10">Amino-acid biosynthesis; L-phenylalanine biosynthesis; phenylpyruvate from prephenate: step 1/1.</text>
</comment>
<feature type="domain" description="ACT" evidence="12">
    <location>
        <begin position="190"/>
        <end position="267"/>
    </location>
</feature>
<evidence type="ECO:0000256" key="4">
    <source>
        <dbReference type="ARBA" id="ARBA00022605"/>
    </source>
</evidence>
<dbReference type="UniPathway" id="UPA00121">
    <property type="reaction ID" value="UER00345"/>
</dbReference>
<evidence type="ECO:0000256" key="3">
    <source>
        <dbReference type="ARBA" id="ARBA00021872"/>
    </source>
</evidence>
<dbReference type="EC" id="4.2.1.51" evidence="2 10"/>
<dbReference type="Gene3D" id="3.40.190.10">
    <property type="entry name" value="Periplasmic binding protein-like II"/>
    <property type="match status" value="2"/>
</dbReference>
<dbReference type="InterPro" id="IPR045865">
    <property type="entry name" value="ACT-like_dom_sf"/>
</dbReference>
<dbReference type="SUPFAM" id="SSF55021">
    <property type="entry name" value="ACT-like"/>
    <property type="match status" value="1"/>
</dbReference>
<reference evidence="13 14" key="1">
    <citation type="submission" date="2017-11" db="EMBL/GenBank/DDBJ databases">
        <title>Evolution of Phototrophy in the Chloroflexi Phylum Driven by Horizontal Gene Transfer.</title>
        <authorList>
            <person name="Ward L.M."/>
            <person name="Hemp J."/>
            <person name="Shih P.M."/>
            <person name="Mcglynn S.E."/>
            <person name="Fischer W."/>
        </authorList>
    </citation>
    <scope>NUCLEOTIDE SEQUENCE [LARGE SCALE GENOMIC DNA]</scope>
    <source>
        <strain evidence="13">CP2_2F</strain>
    </source>
</reference>
<dbReference type="FunFam" id="3.30.70.260:FF:000012">
    <property type="entry name" value="Prephenate dehydratase"/>
    <property type="match status" value="1"/>
</dbReference>
<evidence type="ECO:0000259" key="12">
    <source>
        <dbReference type="PROSITE" id="PS51671"/>
    </source>
</evidence>
<sequence>MIVAFQGVHGAYSEEACRQHFGENVQTLPCESFEDLFRAVESRRATHGMQPVENSLAGTVATAYELLMEYDLRIQAEVILHVRHALLAPQGMRLSDVRYVRSHPQALAQCERYLKRRGFQPISHFDTAGSARDLAAKPEPHTACIASALAGKLYGLEQLDYGIEDETFNYTRFFVIGLGDPPPAARNKTSVVFAVRDKPGALHECLGAFATRGVNLTKIESRPRRNKPWQYYFYTDFEGHASEPHVEAALMDLMRRAALLKLLGSYPAAPQPMQTSGDEKDTP</sequence>
<dbReference type="SUPFAM" id="SSF53850">
    <property type="entry name" value="Periplasmic binding protein-like II"/>
    <property type="match status" value="1"/>
</dbReference>
<evidence type="ECO:0000256" key="7">
    <source>
        <dbReference type="ARBA" id="ARBA00023239"/>
    </source>
</evidence>
<feature type="domain" description="Prephenate dehydratase" evidence="11">
    <location>
        <begin position="2"/>
        <end position="178"/>
    </location>
</feature>
<dbReference type="Pfam" id="PF01842">
    <property type="entry name" value="ACT"/>
    <property type="match status" value="1"/>
</dbReference>
<dbReference type="Proteomes" id="UP000228921">
    <property type="component" value="Unassembled WGS sequence"/>
</dbReference>
<dbReference type="PANTHER" id="PTHR21022">
    <property type="entry name" value="PREPHENATE DEHYDRATASE P PROTEIN"/>
    <property type="match status" value="1"/>
</dbReference>
<evidence type="ECO:0000256" key="1">
    <source>
        <dbReference type="ARBA" id="ARBA00004741"/>
    </source>
</evidence>
<dbReference type="PIRSF" id="PIRSF001500">
    <property type="entry name" value="Chor_mut_pdt_Ppr"/>
    <property type="match status" value="1"/>
</dbReference>
<dbReference type="PROSITE" id="PS00858">
    <property type="entry name" value="PREPHENATE_DEHYDR_2"/>
    <property type="match status" value="1"/>
</dbReference>
<evidence type="ECO:0000259" key="11">
    <source>
        <dbReference type="PROSITE" id="PS51171"/>
    </source>
</evidence>
<evidence type="ECO:0000313" key="13">
    <source>
        <dbReference type="EMBL" id="PJF31296.1"/>
    </source>
</evidence>
<dbReference type="InterPro" id="IPR001086">
    <property type="entry name" value="Preph_deHydtase"/>
</dbReference>
<evidence type="ECO:0000256" key="5">
    <source>
        <dbReference type="ARBA" id="ARBA00023141"/>
    </source>
</evidence>
<dbReference type="InterPro" id="IPR002912">
    <property type="entry name" value="ACT_dom"/>
</dbReference>
<keyword evidence="4 10" id="KW-0028">Amino-acid biosynthesis</keyword>
<dbReference type="PROSITE" id="PS51171">
    <property type="entry name" value="PREPHENATE_DEHYDR_3"/>
    <property type="match status" value="1"/>
</dbReference>
<dbReference type="GO" id="GO:0005737">
    <property type="term" value="C:cytoplasm"/>
    <property type="evidence" value="ECO:0007669"/>
    <property type="project" value="TreeGrafter"/>
</dbReference>
<keyword evidence="5 10" id="KW-0057">Aromatic amino acid biosynthesis</keyword>
<dbReference type="PROSITE" id="PS51671">
    <property type="entry name" value="ACT"/>
    <property type="match status" value="1"/>
</dbReference>
<proteinExistence type="predicted"/>
<dbReference type="InterPro" id="IPR018528">
    <property type="entry name" value="Preph_deHydtase_CS"/>
</dbReference>
<evidence type="ECO:0000256" key="2">
    <source>
        <dbReference type="ARBA" id="ARBA00013147"/>
    </source>
</evidence>
<keyword evidence="7 10" id="KW-0456">Lyase</keyword>
<dbReference type="CDD" id="cd04905">
    <property type="entry name" value="ACT_CM-PDT"/>
    <property type="match status" value="1"/>
</dbReference>
<dbReference type="InterPro" id="IPR008242">
    <property type="entry name" value="Chor_mutase/pphenate_deHydtase"/>
</dbReference>
<gene>
    <name evidence="10" type="primary">pheA</name>
    <name evidence="13" type="ORF">CUN51_04715</name>
</gene>
<accession>A0A2M8P186</accession>
<protein>
    <recommendedName>
        <fullName evidence="3 10">Prephenate dehydratase</fullName>
        <shortName evidence="10">PDT</shortName>
        <ecNumber evidence="2 10">4.2.1.51</ecNumber>
    </recommendedName>
</protein>
<keyword evidence="6 10" id="KW-0584">Phenylalanine biosynthesis</keyword>
<evidence type="ECO:0000256" key="10">
    <source>
        <dbReference type="RuleBase" id="RU361254"/>
    </source>
</evidence>
<comment type="caution">
    <text evidence="13">The sequence shown here is derived from an EMBL/GenBank/DDBJ whole genome shotgun (WGS) entry which is preliminary data.</text>
</comment>
<evidence type="ECO:0000313" key="14">
    <source>
        <dbReference type="Proteomes" id="UP000228921"/>
    </source>
</evidence>
<dbReference type="CDD" id="cd13631">
    <property type="entry name" value="PBP2_Ct-PDT_like"/>
    <property type="match status" value="1"/>
</dbReference>
<comment type="catalytic activity">
    <reaction evidence="8 10">
        <text>prephenate + H(+) = 3-phenylpyruvate + CO2 + H2O</text>
        <dbReference type="Rhea" id="RHEA:21648"/>
        <dbReference type="ChEBI" id="CHEBI:15377"/>
        <dbReference type="ChEBI" id="CHEBI:15378"/>
        <dbReference type="ChEBI" id="CHEBI:16526"/>
        <dbReference type="ChEBI" id="CHEBI:18005"/>
        <dbReference type="ChEBI" id="CHEBI:29934"/>
        <dbReference type="EC" id="4.2.1.51"/>
    </reaction>
</comment>
<dbReference type="AlphaFoldDB" id="A0A2M8P186"/>
<evidence type="ECO:0000256" key="9">
    <source>
        <dbReference type="PIRSR" id="PIRSR001500-2"/>
    </source>
</evidence>
<dbReference type="Pfam" id="PF00800">
    <property type="entry name" value="PDT"/>
    <property type="match status" value="1"/>
</dbReference>
<organism evidence="13 14">
    <name type="scientific">Candidatus Thermofonsia Clade 1 bacterium</name>
    <dbReference type="NCBI Taxonomy" id="2364210"/>
    <lineage>
        <taxon>Bacteria</taxon>
        <taxon>Bacillati</taxon>
        <taxon>Chloroflexota</taxon>
        <taxon>Candidatus Thermofontia</taxon>
        <taxon>Candidatus Thermofonsia Clade 1</taxon>
    </lineage>
</organism>
<dbReference type="GO" id="GO:0009094">
    <property type="term" value="P:L-phenylalanine biosynthetic process"/>
    <property type="evidence" value="ECO:0007669"/>
    <property type="project" value="UniProtKB-UniPathway"/>
</dbReference>
<dbReference type="PANTHER" id="PTHR21022:SF19">
    <property type="entry name" value="PREPHENATE DEHYDRATASE-RELATED"/>
    <property type="match status" value="1"/>
</dbReference>
<evidence type="ECO:0000256" key="6">
    <source>
        <dbReference type="ARBA" id="ARBA00023222"/>
    </source>
</evidence>
<evidence type="ECO:0000256" key="8">
    <source>
        <dbReference type="ARBA" id="ARBA00047848"/>
    </source>
</evidence>
<feature type="site" description="Essential for prephenate dehydratase activity" evidence="9">
    <location>
        <position position="171"/>
    </location>
</feature>
<name>A0A2M8P186_9CHLR</name>
<dbReference type="EMBL" id="PGTK01000004">
    <property type="protein sequence ID" value="PJF31296.1"/>
    <property type="molecule type" value="Genomic_DNA"/>
</dbReference>
<dbReference type="NCBIfam" id="NF008865">
    <property type="entry name" value="PRK11898.1"/>
    <property type="match status" value="1"/>
</dbReference>
<dbReference type="GO" id="GO:0004664">
    <property type="term" value="F:prephenate dehydratase activity"/>
    <property type="evidence" value="ECO:0007669"/>
    <property type="project" value="UniProtKB-UniRule"/>
</dbReference>